<dbReference type="Pfam" id="PF11188">
    <property type="entry name" value="DUF2975"/>
    <property type="match status" value="1"/>
</dbReference>
<keyword evidence="1" id="KW-0472">Membrane</keyword>
<name>A0A0B6TFD1_9CORY</name>
<feature type="transmembrane region" description="Helical" evidence="1">
    <location>
        <begin position="45"/>
        <end position="68"/>
    </location>
</feature>
<gene>
    <name evidence="2" type="ORF">B840_05430</name>
</gene>
<keyword evidence="1" id="KW-0812">Transmembrane</keyword>
<dbReference type="STRING" id="1224162.B840_05430"/>
<evidence type="ECO:0000256" key="1">
    <source>
        <dbReference type="SAM" id="Phobius"/>
    </source>
</evidence>
<sequence length="154" mass="15845">MPLPVTTLLRGILVVGFLVSLAAQIVVGGGLLFGDGTAPLPAKVVLSAAAVLGFACVQVAIVSVWRLVSLVRQKTVFSPVAFRWVDAIIAAIGGVAFFVLLAGYVVAEVDDAPGLILLSTVFSLLIAGVALIVYVQRMLLAQAAGFSAELEAVI</sequence>
<dbReference type="AlphaFoldDB" id="A0A0B6TFD1"/>
<reference evidence="2 3" key="1">
    <citation type="submission" date="2014-05" db="EMBL/GenBank/DDBJ databases">
        <title>Complete genome sequence of Corynebacterium marinum DSM 44953.</title>
        <authorList>
            <person name="Schaffert L."/>
            <person name="Albersmeier A."/>
            <person name="Kalinowski J."/>
            <person name="Ruckert C."/>
        </authorList>
    </citation>
    <scope>NUCLEOTIDE SEQUENCE [LARGE SCALE GENOMIC DNA]</scope>
    <source>
        <strain evidence="2 3">DSM 44953</strain>
    </source>
</reference>
<evidence type="ECO:0008006" key="4">
    <source>
        <dbReference type="Google" id="ProtNLM"/>
    </source>
</evidence>
<feature type="transmembrane region" description="Helical" evidence="1">
    <location>
        <begin position="112"/>
        <end position="135"/>
    </location>
</feature>
<feature type="transmembrane region" description="Helical" evidence="1">
    <location>
        <begin position="12"/>
        <end position="33"/>
    </location>
</feature>
<protein>
    <recommendedName>
        <fullName evidence="4">DUF2975 domain-containing protein</fullName>
    </recommendedName>
</protein>
<evidence type="ECO:0000313" key="3">
    <source>
        <dbReference type="Proteomes" id="UP000031928"/>
    </source>
</evidence>
<dbReference type="HOGENOM" id="CLU_101801_1_0_11"/>
<dbReference type="KEGG" id="cmq:B840_05430"/>
<dbReference type="EMBL" id="CP007790">
    <property type="protein sequence ID" value="AJK68702.1"/>
    <property type="molecule type" value="Genomic_DNA"/>
</dbReference>
<organism evidence="2 3">
    <name type="scientific">Corynebacterium marinum DSM 44953</name>
    <dbReference type="NCBI Taxonomy" id="1224162"/>
    <lineage>
        <taxon>Bacteria</taxon>
        <taxon>Bacillati</taxon>
        <taxon>Actinomycetota</taxon>
        <taxon>Actinomycetes</taxon>
        <taxon>Mycobacteriales</taxon>
        <taxon>Corynebacteriaceae</taxon>
        <taxon>Corynebacterium</taxon>
    </lineage>
</organism>
<keyword evidence="3" id="KW-1185">Reference proteome</keyword>
<dbReference type="InterPro" id="IPR021354">
    <property type="entry name" value="DUF2975"/>
</dbReference>
<dbReference type="Proteomes" id="UP000031928">
    <property type="component" value="Chromosome"/>
</dbReference>
<accession>A0A0B6TFD1</accession>
<feature type="transmembrane region" description="Helical" evidence="1">
    <location>
        <begin position="80"/>
        <end position="106"/>
    </location>
</feature>
<proteinExistence type="predicted"/>
<keyword evidence="1" id="KW-1133">Transmembrane helix</keyword>
<evidence type="ECO:0000313" key="2">
    <source>
        <dbReference type="EMBL" id="AJK68702.1"/>
    </source>
</evidence>
<dbReference type="RefSeq" id="WP_042621296.1">
    <property type="nucleotide sequence ID" value="NZ_CP007790.1"/>
</dbReference>
<dbReference type="OrthoDB" id="3240470at2"/>